<dbReference type="GO" id="GO:0022857">
    <property type="term" value="F:transmembrane transporter activity"/>
    <property type="evidence" value="ECO:0007669"/>
    <property type="project" value="InterPro"/>
</dbReference>
<dbReference type="SUPFAM" id="SSF103473">
    <property type="entry name" value="MFS general substrate transporter"/>
    <property type="match status" value="1"/>
</dbReference>
<dbReference type="InterPro" id="IPR020846">
    <property type="entry name" value="MFS_dom"/>
</dbReference>
<feature type="transmembrane region" description="Helical" evidence="7">
    <location>
        <begin position="169"/>
        <end position="189"/>
    </location>
</feature>
<sequence length="454" mass="48213">MNTKAEVTKSYKLAAIFAICLGVIMAMIDTGITNTALPTIAQEFKTSEASTVWAVTAYLLAMVAMTLPFASLGEVIGFRIIFIVGLMVFTLASLLCGLSWSLPTLVGARILQGIGAAGILSTNLPLIRFTFPPQKLGVGLGINAICMGVGFSLGPTLASLILWFTTWHWLFLMNVPLGLVALAISFHSLPKTPLSHYRFDNLAACFCGIGFAALIFGIGECAHRQPLSMIIPTFVISFVAISALIIRQKNHPAPFLAFDLFSSRIFTLSILAVLFAFIAQGIAFVALPFSFQMLMHKSQFATGFLIAPWPACAALTSTFTGRLSDHFSPVLLVAIGMLLCASGMFSLSLLGEGTPVLVIVICMMVCGCGMGFFNAPNQRVIMLSAPANRSGAAGGIMGIARLIGQSVGSTLVAFFLIMSSHYGSRYALWCGTACFLLAVLTGGLRLTSGKAKKS</sequence>
<keyword evidence="6 7" id="KW-0472">Membrane</keyword>
<feature type="domain" description="Major facilitator superfamily (MFS) profile" evidence="8">
    <location>
        <begin position="15"/>
        <end position="450"/>
    </location>
</feature>
<comment type="subcellular location">
    <subcellularLocation>
        <location evidence="1">Cell membrane</location>
        <topology evidence="1">Multi-pass membrane protein</topology>
    </subcellularLocation>
</comment>
<keyword evidence="4 7" id="KW-0812">Transmembrane</keyword>
<evidence type="ECO:0000313" key="10">
    <source>
        <dbReference type="Proteomes" id="UP000187344"/>
    </source>
</evidence>
<evidence type="ECO:0000256" key="6">
    <source>
        <dbReference type="ARBA" id="ARBA00023136"/>
    </source>
</evidence>
<dbReference type="PANTHER" id="PTHR42718:SF46">
    <property type="entry name" value="BLR6921 PROTEIN"/>
    <property type="match status" value="1"/>
</dbReference>
<feature type="transmembrane region" description="Helical" evidence="7">
    <location>
        <begin position="426"/>
        <end position="446"/>
    </location>
</feature>
<accession>A0A1R0FA22</accession>
<dbReference type="Gene3D" id="1.20.1250.20">
    <property type="entry name" value="MFS general substrate transporter like domains"/>
    <property type="match status" value="1"/>
</dbReference>
<reference evidence="9 10" key="1">
    <citation type="submission" date="2016-12" db="EMBL/GenBank/DDBJ databases">
        <title>Comparative genomics of Bartonella apis.</title>
        <authorList>
            <person name="Engel P."/>
        </authorList>
    </citation>
    <scope>NUCLEOTIDE SEQUENCE [LARGE SCALE GENOMIC DNA]</scope>
    <source>
        <strain evidence="9 10">PEB0149</strain>
    </source>
</reference>
<evidence type="ECO:0000256" key="3">
    <source>
        <dbReference type="ARBA" id="ARBA00022475"/>
    </source>
</evidence>
<keyword evidence="3" id="KW-1003">Cell membrane</keyword>
<comment type="caution">
    <text evidence="9">The sequence shown here is derived from an EMBL/GenBank/DDBJ whole genome shotgun (WGS) entry which is preliminary data.</text>
</comment>
<dbReference type="Pfam" id="PF07690">
    <property type="entry name" value="MFS_1"/>
    <property type="match status" value="1"/>
</dbReference>
<dbReference type="OrthoDB" id="9812221at2"/>
<feature type="transmembrane region" description="Helical" evidence="7">
    <location>
        <begin position="80"/>
        <end position="100"/>
    </location>
</feature>
<name>A0A1R0FA22_9HYPH</name>
<evidence type="ECO:0000256" key="2">
    <source>
        <dbReference type="ARBA" id="ARBA00022448"/>
    </source>
</evidence>
<feature type="transmembrane region" description="Helical" evidence="7">
    <location>
        <begin position="52"/>
        <end position="73"/>
    </location>
</feature>
<evidence type="ECO:0000256" key="7">
    <source>
        <dbReference type="SAM" id="Phobius"/>
    </source>
</evidence>
<dbReference type="EMBL" id="LXYT01000001">
    <property type="protein sequence ID" value="OLY43841.1"/>
    <property type="molecule type" value="Genomic_DNA"/>
</dbReference>
<feature type="transmembrane region" description="Helical" evidence="7">
    <location>
        <begin position="396"/>
        <end position="420"/>
    </location>
</feature>
<dbReference type="GO" id="GO:0005886">
    <property type="term" value="C:plasma membrane"/>
    <property type="evidence" value="ECO:0007669"/>
    <property type="project" value="UniProtKB-SubCell"/>
</dbReference>
<feature type="transmembrane region" description="Helical" evidence="7">
    <location>
        <begin position="299"/>
        <end position="318"/>
    </location>
</feature>
<evidence type="ECO:0000259" key="8">
    <source>
        <dbReference type="PROSITE" id="PS50850"/>
    </source>
</evidence>
<feature type="transmembrane region" description="Helical" evidence="7">
    <location>
        <begin position="106"/>
        <end position="126"/>
    </location>
</feature>
<evidence type="ECO:0000256" key="1">
    <source>
        <dbReference type="ARBA" id="ARBA00004651"/>
    </source>
</evidence>
<evidence type="ECO:0000256" key="5">
    <source>
        <dbReference type="ARBA" id="ARBA00022989"/>
    </source>
</evidence>
<dbReference type="RefSeq" id="WP_075869000.1">
    <property type="nucleotide sequence ID" value="NZ_LXYT01000001.1"/>
</dbReference>
<dbReference type="CDD" id="cd17321">
    <property type="entry name" value="MFS_MMR_MDR_like"/>
    <property type="match status" value="1"/>
</dbReference>
<dbReference type="InterPro" id="IPR036259">
    <property type="entry name" value="MFS_trans_sf"/>
</dbReference>
<feature type="transmembrane region" description="Helical" evidence="7">
    <location>
        <begin position="356"/>
        <end position="375"/>
    </location>
</feature>
<dbReference type="AlphaFoldDB" id="A0A1R0FA22"/>
<dbReference type="Gene3D" id="1.20.1720.10">
    <property type="entry name" value="Multidrug resistance protein D"/>
    <property type="match status" value="1"/>
</dbReference>
<dbReference type="PANTHER" id="PTHR42718">
    <property type="entry name" value="MAJOR FACILITATOR SUPERFAMILY MULTIDRUG TRANSPORTER MFSC"/>
    <property type="match status" value="1"/>
</dbReference>
<feature type="transmembrane region" description="Helical" evidence="7">
    <location>
        <begin position="138"/>
        <end position="163"/>
    </location>
</feature>
<keyword evidence="5 7" id="KW-1133">Transmembrane helix</keyword>
<feature type="transmembrane region" description="Helical" evidence="7">
    <location>
        <begin position="330"/>
        <end position="350"/>
    </location>
</feature>
<feature type="transmembrane region" description="Helical" evidence="7">
    <location>
        <begin position="12"/>
        <end position="32"/>
    </location>
</feature>
<protein>
    <submittedName>
        <fullName evidence="9">MFS transporter, DHA2 family, multidrug resistance protein</fullName>
    </submittedName>
</protein>
<proteinExistence type="predicted"/>
<keyword evidence="10" id="KW-1185">Reference proteome</keyword>
<feature type="transmembrane region" description="Helical" evidence="7">
    <location>
        <begin position="201"/>
        <end position="219"/>
    </location>
</feature>
<dbReference type="PROSITE" id="PS50850">
    <property type="entry name" value="MFS"/>
    <property type="match status" value="1"/>
</dbReference>
<dbReference type="InterPro" id="IPR011701">
    <property type="entry name" value="MFS"/>
</dbReference>
<keyword evidence="2" id="KW-0813">Transport</keyword>
<gene>
    <name evidence="9" type="ORF">PEB0149_012790</name>
</gene>
<feature type="transmembrane region" description="Helical" evidence="7">
    <location>
        <begin position="225"/>
        <end position="246"/>
    </location>
</feature>
<organism evidence="9 10">
    <name type="scientific">Bartonella apis</name>
    <dbReference type="NCBI Taxonomy" id="1686310"/>
    <lineage>
        <taxon>Bacteria</taxon>
        <taxon>Pseudomonadati</taxon>
        <taxon>Pseudomonadota</taxon>
        <taxon>Alphaproteobacteria</taxon>
        <taxon>Hyphomicrobiales</taxon>
        <taxon>Bartonellaceae</taxon>
        <taxon>Bartonella</taxon>
    </lineage>
</organism>
<evidence type="ECO:0000313" key="9">
    <source>
        <dbReference type="EMBL" id="OLY43841.1"/>
    </source>
</evidence>
<dbReference type="Proteomes" id="UP000187344">
    <property type="component" value="Unassembled WGS sequence"/>
</dbReference>
<evidence type="ECO:0000256" key="4">
    <source>
        <dbReference type="ARBA" id="ARBA00022692"/>
    </source>
</evidence>
<feature type="transmembrane region" description="Helical" evidence="7">
    <location>
        <begin position="266"/>
        <end position="287"/>
    </location>
</feature>